<evidence type="ECO:0000256" key="1">
    <source>
        <dbReference type="SAM" id="MobiDB-lite"/>
    </source>
</evidence>
<feature type="compositionally biased region" description="Acidic residues" evidence="1">
    <location>
        <begin position="118"/>
        <end position="131"/>
    </location>
</feature>
<sequence>MVPRQDGQGTDGAAEQGVDGLEVHNRTTSRNTAPVLATPMRSRETAFIEASGSLTRRMTRSMAKTQFNPALTSTPGSATPGSTTRLQERLRSASTKSRSHATSSKLEDSRSIRVDRDNQDEDDADLHDDDVYEKALTFGTQHPPAKPQQAKGRRSNGKQGNASNRLGSRKKVGKATTRDLTPSDTVTSAADDRYRLRKKRKLDVTPSRMPLRRSARLAKPLTIFHKYPYLPTELQMLIWEAAMTPRLVYLRNDFTQPPPPPAYPLAHNKPPAWFMACQLSQKVALHNYRSMFGSVPRNNFAVRRFRHRVNINLEIDIVLFEPCCNGCRAKNCASRQFTDVDRALVRQLAVQTDSPYLMPTVQPCWASITDTWPNVDTIYLMRTAIKGDNSREKAMIRIEEGEHESNLRKRFGDWKKGDGKEKAIRRLEFVAVVDKESDSIPLKDRYKSVQNRKTNLPEDIIVG</sequence>
<feature type="compositionally biased region" description="Polar residues" evidence="1">
    <location>
        <begin position="92"/>
        <end position="104"/>
    </location>
</feature>
<organism evidence="3 4">
    <name type="scientific">Diatrype stigma</name>
    <dbReference type="NCBI Taxonomy" id="117547"/>
    <lineage>
        <taxon>Eukaryota</taxon>
        <taxon>Fungi</taxon>
        <taxon>Dikarya</taxon>
        <taxon>Ascomycota</taxon>
        <taxon>Pezizomycotina</taxon>
        <taxon>Sordariomycetes</taxon>
        <taxon>Xylariomycetidae</taxon>
        <taxon>Xylariales</taxon>
        <taxon>Diatrypaceae</taxon>
        <taxon>Diatrype</taxon>
    </lineage>
</organism>
<comment type="caution">
    <text evidence="3">The sequence shown here is derived from an EMBL/GenBank/DDBJ whole genome shotgun (WGS) entry which is preliminary data.</text>
</comment>
<dbReference type="AlphaFoldDB" id="A0AAN9U8R5"/>
<feature type="region of interest" description="Disordered" evidence="1">
    <location>
        <begin position="1"/>
        <end position="42"/>
    </location>
</feature>
<gene>
    <name evidence="3" type="ORF">SLS62_010716</name>
</gene>
<feature type="compositionally biased region" description="Low complexity" evidence="1">
    <location>
        <begin position="72"/>
        <end position="84"/>
    </location>
</feature>
<evidence type="ECO:0000313" key="3">
    <source>
        <dbReference type="EMBL" id="KAK7743083.1"/>
    </source>
</evidence>
<accession>A0AAN9U8R5</accession>
<dbReference type="Pfam" id="PF20150">
    <property type="entry name" value="2EXR"/>
    <property type="match status" value="1"/>
</dbReference>
<feature type="domain" description="2EXR" evidence="2">
    <location>
        <begin position="224"/>
        <end position="318"/>
    </location>
</feature>
<reference evidence="3 4" key="1">
    <citation type="submission" date="2024-02" db="EMBL/GenBank/DDBJ databases">
        <title>De novo assembly and annotation of 12 fungi associated with fruit tree decline syndrome in Ontario, Canada.</title>
        <authorList>
            <person name="Sulman M."/>
            <person name="Ellouze W."/>
            <person name="Ilyukhin E."/>
        </authorList>
    </citation>
    <scope>NUCLEOTIDE SEQUENCE [LARGE SCALE GENOMIC DNA]</scope>
    <source>
        <strain evidence="3 4">M11/M66-122</strain>
    </source>
</reference>
<dbReference type="EMBL" id="JAKJXP020000141">
    <property type="protein sequence ID" value="KAK7743083.1"/>
    <property type="molecule type" value="Genomic_DNA"/>
</dbReference>
<dbReference type="Proteomes" id="UP001320420">
    <property type="component" value="Unassembled WGS sequence"/>
</dbReference>
<protein>
    <recommendedName>
        <fullName evidence="2">2EXR domain-containing protein</fullName>
    </recommendedName>
</protein>
<dbReference type="PANTHER" id="PTHR35910:SF6">
    <property type="entry name" value="2EXR DOMAIN-CONTAINING PROTEIN"/>
    <property type="match status" value="1"/>
</dbReference>
<keyword evidence="4" id="KW-1185">Reference proteome</keyword>
<evidence type="ECO:0000313" key="4">
    <source>
        <dbReference type="Proteomes" id="UP001320420"/>
    </source>
</evidence>
<dbReference type="InterPro" id="IPR045518">
    <property type="entry name" value="2EXR"/>
</dbReference>
<feature type="compositionally biased region" description="Polar residues" evidence="1">
    <location>
        <begin position="178"/>
        <end position="188"/>
    </location>
</feature>
<feature type="compositionally biased region" description="Polar residues" evidence="1">
    <location>
        <begin position="157"/>
        <end position="166"/>
    </location>
</feature>
<name>A0AAN9U8R5_9PEZI</name>
<feature type="region of interest" description="Disordered" evidence="1">
    <location>
        <begin position="65"/>
        <end position="192"/>
    </location>
</feature>
<proteinExistence type="predicted"/>
<feature type="compositionally biased region" description="Basic and acidic residues" evidence="1">
    <location>
        <begin position="105"/>
        <end position="117"/>
    </location>
</feature>
<dbReference type="PANTHER" id="PTHR35910">
    <property type="entry name" value="2EXR DOMAIN-CONTAINING PROTEIN"/>
    <property type="match status" value="1"/>
</dbReference>
<evidence type="ECO:0000259" key="2">
    <source>
        <dbReference type="Pfam" id="PF20150"/>
    </source>
</evidence>